<feature type="region of interest" description="Disordered" evidence="1">
    <location>
        <begin position="1"/>
        <end position="20"/>
    </location>
</feature>
<organism evidence="2 3">
    <name type="scientific">Gossypium gossypioides</name>
    <name type="common">Mexican cotton</name>
    <name type="synonym">Selera gossypioides</name>
    <dbReference type="NCBI Taxonomy" id="34282"/>
    <lineage>
        <taxon>Eukaryota</taxon>
        <taxon>Viridiplantae</taxon>
        <taxon>Streptophyta</taxon>
        <taxon>Embryophyta</taxon>
        <taxon>Tracheophyta</taxon>
        <taxon>Spermatophyta</taxon>
        <taxon>Magnoliopsida</taxon>
        <taxon>eudicotyledons</taxon>
        <taxon>Gunneridae</taxon>
        <taxon>Pentapetalae</taxon>
        <taxon>rosids</taxon>
        <taxon>malvids</taxon>
        <taxon>Malvales</taxon>
        <taxon>Malvaceae</taxon>
        <taxon>Malvoideae</taxon>
        <taxon>Gossypium</taxon>
    </lineage>
</organism>
<dbReference type="Proteomes" id="UP000593579">
    <property type="component" value="Unassembled WGS sequence"/>
</dbReference>
<accession>A0A7J9CZN1</accession>
<dbReference type="OrthoDB" id="987339at2759"/>
<evidence type="ECO:0000313" key="2">
    <source>
        <dbReference type="EMBL" id="MBA0753886.1"/>
    </source>
</evidence>
<feature type="compositionally biased region" description="Polar residues" evidence="1">
    <location>
        <begin position="1"/>
        <end position="14"/>
    </location>
</feature>
<keyword evidence="3" id="KW-1185">Reference proteome</keyword>
<dbReference type="PANTHER" id="PTHR46250:SF17">
    <property type="entry name" value="MYB_SANT-LIKE DOMAIN-CONTAINING PROTEIN"/>
    <property type="match status" value="1"/>
</dbReference>
<proteinExistence type="predicted"/>
<name>A0A7J9CZN1_GOSGO</name>
<sequence length="147" mass="17049">MSVFSQSSVSPQNSRETKRKWVPEEHVALVACMVDLHNDIERDWAIFYDMLSGKANNDFGWDEHRQLVVAEDASHKEASQFRHHSFPYRDQLIAIYAKDRATRKYAQTAADIIKEINVEDVATANTHQERNDFQVWEADVSLNERAL</sequence>
<evidence type="ECO:0000313" key="3">
    <source>
        <dbReference type="Proteomes" id="UP000593579"/>
    </source>
</evidence>
<gene>
    <name evidence="2" type="ORF">Gogos_020302</name>
</gene>
<reference evidence="2 3" key="1">
    <citation type="journal article" date="2019" name="Genome Biol. Evol.">
        <title>Insights into the evolution of the New World diploid cottons (Gossypium, subgenus Houzingenia) based on genome sequencing.</title>
        <authorList>
            <person name="Grover C.E."/>
            <person name="Arick M.A. 2nd"/>
            <person name="Thrash A."/>
            <person name="Conover J.L."/>
            <person name="Sanders W.S."/>
            <person name="Peterson D.G."/>
            <person name="Frelichowski J.E."/>
            <person name="Scheffler J.A."/>
            <person name="Scheffler B.E."/>
            <person name="Wendel J.F."/>
        </authorList>
    </citation>
    <scope>NUCLEOTIDE SEQUENCE [LARGE SCALE GENOMIC DNA]</scope>
    <source>
        <strain evidence="2">5</strain>
        <tissue evidence="2">Leaf</tissue>
    </source>
</reference>
<dbReference type="EMBL" id="JABEZY010258550">
    <property type="protein sequence ID" value="MBA0753886.1"/>
    <property type="molecule type" value="Genomic_DNA"/>
</dbReference>
<evidence type="ECO:0000256" key="1">
    <source>
        <dbReference type="SAM" id="MobiDB-lite"/>
    </source>
</evidence>
<dbReference type="PANTHER" id="PTHR46250">
    <property type="entry name" value="MYB/SANT-LIKE DNA-BINDING DOMAIN PROTEIN-RELATED"/>
    <property type="match status" value="1"/>
</dbReference>
<comment type="caution">
    <text evidence="2">The sequence shown here is derived from an EMBL/GenBank/DDBJ whole genome shotgun (WGS) entry which is preliminary data.</text>
</comment>
<evidence type="ECO:0008006" key="4">
    <source>
        <dbReference type="Google" id="ProtNLM"/>
    </source>
</evidence>
<protein>
    <recommendedName>
        <fullName evidence="4">Myb/SANT-like domain-containing protein</fullName>
    </recommendedName>
</protein>
<dbReference type="AlphaFoldDB" id="A0A7J9CZN1"/>